<organism evidence="1">
    <name type="scientific">marine metagenome</name>
    <dbReference type="NCBI Taxonomy" id="408172"/>
    <lineage>
        <taxon>unclassified sequences</taxon>
        <taxon>metagenomes</taxon>
        <taxon>ecological metagenomes</taxon>
    </lineage>
</organism>
<accession>A0A382Z840</accession>
<dbReference type="EMBL" id="UINC01181797">
    <property type="protein sequence ID" value="SVD91677.1"/>
    <property type="molecule type" value="Genomic_DNA"/>
</dbReference>
<proteinExistence type="predicted"/>
<gene>
    <name evidence="1" type="ORF">METZ01_LOCUS444531</name>
</gene>
<name>A0A382Z840_9ZZZZ</name>
<protein>
    <submittedName>
        <fullName evidence="1">Uncharacterized protein</fullName>
    </submittedName>
</protein>
<reference evidence="1" key="1">
    <citation type="submission" date="2018-05" db="EMBL/GenBank/DDBJ databases">
        <authorList>
            <person name="Lanie J.A."/>
            <person name="Ng W.-L."/>
            <person name="Kazmierczak K.M."/>
            <person name="Andrzejewski T.M."/>
            <person name="Davidsen T.M."/>
            <person name="Wayne K.J."/>
            <person name="Tettelin H."/>
            <person name="Glass J.I."/>
            <person name="Rusch D."/>
            <person name="Podicherti R."/>
            <person name="Tsui H.-C.T."/>
            <person name="Winkler M.E."/>
        </authorList>
    </citation>
    <scope>NUCLEOTIDE SEQUENCE</scope>
</reference>
<sequence length="156" mass="18320">MTEVQVQGVAMSNDGLQAHYVASDPRASYTLINSKVELQKYNPAFTEWVSPHKVDLNLMPPDGLQQHYEKSVVKTQGLPMSFLQVQSVEEGTEWYKMNTRYPDEVCEMLAQYEWGDLRYTTKKEFKNLKKKTHRKKMKQKHMTVRRPNDPILLHFD</sequence>
<evidence type="ECO:0000313" key="1">
    <source>
        <dbReference type="EMBL" id="SVD91677.1"/>
    </source>
</evidence>
<dbReference type="AlphaFoldDB" id="A0A382Z840"/>